<keyword evidence="2" id="KW-1185">Reference proteome</keyword>
<sequence>MSTGVSETPDPPTYVYSDGSILRIGFSSLTQNRQWSDGADVPDYNLYITADDRGWPDAMMPAQ</sequence>
<comment type="caution">
    <text evidence="1">The sequence shown here is derived from an EMBL/GenBank/DDBJ whole genome shotgun (WGS) entry which is preliminary data.</text>
</comment>
<evidence type="ECO:0000313" key="1">
    <source>
        <dbReference type="EMBL" id="CAE7665545.1"/>
    </source>
</evidence>
<name>A0A812WCP9_9DINO</name>
<reference evidence="1" key="1">
    <citation type="submission" date="2021-02" db="EMBL/GenBank/DDBJ databases">
        <authorList>
            <person name="Dougan E. K."/>
            <person name="Rhodes N."/>
            <person name="Thang M."/>
            <person name="Chan C."/>
        </authorList>
    </citation>
    <scope>NUCLEOTIDE SEQUENCE</scope>
</reference>
<dbReference type="EMBL" id="CAJNJA010032272">
    <property type="protein sequence ID" value="CAE7665545.1"/>
    <property type="molecule type" value="Genomic_DNA"/>
</dbReference>
<accession>A0A812WCP9</accession>
<proteinExistence type="predicted"/>
<protein>
    <submittedName>
        <fullName evidence="1">W protein</fullName>
    </submittedName>
</protein>
<dbReference type="AlphaFoldDB" id="A0A812WCP9"/>
<dbReference type="Proteomes" id="UP000601435">
    <property type="component" value="Unassembled WGS sequence"/>
</dbReference>
<feature type="non-terminal residue" evidence="1">
    <location>
        <position position="1"/>
    </location>
</feature>
<dbReference type="OrthoDB" id="444025at2759"/>
<evidence type="ECO:0000313" key="2">
    <source>
        <dbReference type="Proteomes" id="UP000601435"/>
    </source>
</evidence>
<gene>
    <name evidence="1" type="primary">w</name>
    <name evidence="1" type="ORF">SNEC2469_LOCUS18997</name>
</gene>
<organism evidence="1 2">
    <name type="scientific">Symbiodinium necroappetens</name>
    <dbReference type="NCBI Taxonomy" id="1628268"/>
    <lineage>
        <taxon>Eukaryota</taxon>
        <taxon>Sar</taxon>
        <taxon>Alveolata</taxon>
        <taxon>Dinophyceae</taxon>
        <taxon>Suessiales</taxon>
        <taxon>Symbiodiniaceae</taxon>
        <taxon>Symbiodinium</taxon>
    </lineage>
</organism>